<name>A0A395S813_9HYPO</name>
<proteinExistence type="predicted"/>
<keyword evidence="3" id="KW-1185">Reference proteome</keyword>
<reference evidence="2 3" key="1">
    <citation type="journal article" date="2018" name="PLoS Pathog.">
        <title>Evolution of structural diversity of trichothecenes, a family of toxins produced by plant pathogenic and entomopathogenic fungi.</title>
        <authorList>
            <person name="Proctor R.H."/>
            <person name="McCormick S.P."/>
            <person name="Kim H.S."/>
            <person name="Cardoza R.E."/>
            <person name="Stanley A.M."/>
            <person name="Lindo L."/>
            <person name="Kelly A."/>
            <person name="Brown D.W."/>
            <person name="Lee T."/>
            <person name="Vaughan M.M."/>
            <person name="Alexander N.J."/>
            <person name="Busman M."/>
            <person name="Gutierrez S."/>
        </authorList>
    </citation>
    <scope>NUCLEOTIDE SEQUENCE [LARGE SCALE GENOMIC DNA]</scope>
    <source>
        <strain evidence="2 3">NRRL 20695</strain>
    </source>
</reference>
<dbReference type="EMBL" id="PXOG01000191">
    <property type="protein sequence ID" value="RGP68554.1"/>
    <property type="molecule type" value="Genomic_DNA"/>
</dbReference>
<organism evidence="2 3">
    <name type="scientific">Fusarium longipes</name>
    <dbReference type="NCBI Taxonomy" id="694270"/>
    <lineage>
        <taxon>Eukaryota</taxon>
        <taxon>Fungi</taxon>
        <taxon>Dikarya</taxon>
        <taxon>Ascomycota</taxon>
        <taxon>Pezizomycotina</taxon>
        <taxon>Sordariomycetes</taxon>
        <taxon>Hypocreomycetidae</taxon>
        <taxon>Hypocreales</taxon>
        <taxon>Nectriaceae</taxon>
        <taxon>Fusarium</taxon>
    </lineage>
</organism>
<sequence>MPHDRPPGLDLQDNPPVLDLRGGADGSDRDQPLRAIRGGKTIVPAELRTGQRVSRHERRSSMRPTTPSNTTSAPPDSTDARALPTPASMPPAKRHGQDLGATSNHTSHIRMDTMDFLECIFQVCVIWCVIGSTDDYHDLKKTFEDKCASILGRPITIVYHDGLTFAIGHDRHREVMVTGWAARPSQLDERLDGDPSNKIRIEPRSENFFKADLSEAEVKDLEWNGEDVERLFEEDLGLLHSEFAPVTCPEVGEDAEADTGIAKSTSTAQGFTMRRTTSRIPLPTPEVRQAIAPNPILATKLTMRVRSNETDNSEGQSIGELEDQWPF</sequence>
<evidence type="ECO:0000256" key="1">
    <source>
        <dbReference type="SAM" id="MobiDB-lite"/>
    </source>
</evidence>
<evidence type="ECO:0000313" key="2">
    <source>
        <dbReference type="EMBL" id="RGP68554.1"/>
    </source>
</evidence>
<accession>A0A395S813</accession>
<dbReference type="AlphaFoldDB" id="A0A395S813"/>
<feature type="compositionally biased region" description="Low complexity" evidence="1">
    <location>
        <begin position="64"/>
        <end position="77"/>
    </location>
</feature>
<gene>
    <name evidence="2" type="ORF">FLONG3_8113</name>
</gene>
<comment type="caution">
    <text evidence="2">The sequence shown here is derived from an EMBL/GenBank/DDBJ whole genome shotgun (WGS) entry which is preliminary data.</text>
</comment>
<dbReference type="OrthoDB" id="5106733at2759"/>
<evidence type="ECO:0000313" key="3">
    <source>
        <dbReference type="Proteomes" id="UP000266234"/>
    </source>
</evidence>
<feature type="region of interest" description="Disordered" evidence="1">
    <location>
        <begin position="306"/>
        <end position="327"/>
    </location>
</feature>
<dbReference type="Proteomes" id="UP000266234">
    <property type="component" value="Unassembled WGS sequence"/>
</dbReference>
<protein>
    <submittedName>
        <fullName evidence="2">Uncharacterized protein</fullName>
    </submittedName>
</protein>
<feature type="region of interest" description="Disordered" evidence="1">
    <location>
        <begin position="1"/>
        <end position="100"/>
    </location>
</feature>